<keyword evidence="3" id="KW-1185">Reference proteome</keyword>
<feature type="domain" description="SseB protein N-terminal" evidence="1">
    <location>
        <begin position="21"/>
        <end position="122"/>
    </location>
</feature>
<protein>
    <submittedName>
        <fullName evidence="2">SseB family protein</fullName>
    </submittedName>
</protein>
<dbReference type="RefSeq" id="WP_193184173.1">
    <property type="nucleotide sequence ID" value="NZ_JACVXA010000047.1"/>
</dbReference>
<dbReference type="Pfam" id="PF07179">
    <property type="entry name" value="SseB"/>
    <property type="match status" value="1"/>
</dbReference>
<dbReference type="AlphaFoldDB" id="A0A8J6YXB1"/>
<reference evidence="2" key="1">
    <citation type="submission" date="2020-09" db="EMBL/GenBank/DDBJ databases">
        <title>A novel bacterium of genus Mangrovicoccus, isolated from South China Sea.</title>
        <authorList>
            <person name="Huang H."/>
            <person name="Mo K."/>
            <person name="Hu Y."/>
        </authorList>
    </citation>
    <scope>NUCLEOTIDE SEQUENCE</scope>
    <source>
        <strain evidence="2">HB182678</strain>
    </source>
</reference>
<proteinExistence type="predicted"/>
<dbReference type="Proteomes" id="UP000609121">
    <property type="component" value="Unassembled WGS sequence"/>
</dbReference>
<name>A0A8J6YXB1_9RHOB</name>
<evidence type="ECO:0000313" key="2">
    <source>
        <dbReference type="EMBL" id="MBE3639467.1"/>
    </source>
</evidence>
<evidence type="ECO:0000259" key="1">
    <source>
        <dbReference type="Pfam" id="PF07179"/>
    </source>
</evidence>
<dbReference type="InterPro" id="IPR009839">
    <property type="entry name" value="SseB_N"/>
</dbReference>
<gene>
    <name evidence="2" type="ORF">ICN82_14795</name>
</gene>
<dbReference type="EMBL" id="JACVXA010000047">
    <property type="protein sequence ID" value="MBE3639467.1"/>
    <property type="molecule type" value="Genomic_DNA"/>
</dbReference>
<organism evidence="2 3">
    <name type="scientific">Mangrovicoccus algicola</name>
    <dbReference type="NCBI Taxonomy" id="2771008"/>
    <lineage>
        <taxon>Bacteria</taxon>
        <taxon>Pseudomonadati</taxon>
        <taxon>Pseudomonadota</taxon>
        <taxon>Alphaproteobacteria</taxon>
        <taxon>Rhodobacterales</taxon>
        <taxon>Paracoccaceae</taxon>
        <taxon>Mangrovicoccus</taxon>
    </lineage>
</organism>
<sequence length="264" mass="27945">MTDAADPTPIDRAHARMEARPADDAARLRFYDTLGSSELFLLLDREAEGDRVTPRVFELETGPIVLVFDREARLAEFAGGIAPYAGMSGRVLVEMLAGQGIGLGVNLDVAPSAIVLEPASVDWLDAQLQQRPEEGEARPSEVRAPAGLPEALIEALDGKLATAGGLADLAYLVAVTYADGRRGHLLAFVDALPGSESALARAVHEALIFSGLEAGQLDVAFFPASDGIAPQLARVGLRFDLPRLADPVQRPAPGMNPEAPPILR</sequence>
<evidence type="ECO:0000313" key="3">
    <source>
        <dbReference type="Proteomes" id="UP000609121"/>
    </source>
</evidence>
<accession>A0A8J6YXB1</accession>
<comment type="caution">
    <text evidence="2">The sequence shown here is derived from an EMBL/GenBank/DDBJ whole genome shotgun (WGS) entry which is preliminary data.</text>
</comment>